<proteinExistence type="predicted"/>
<dbReference type="Gene3D" id="3.40.50.1820">
    <property type="entry name" value="alpha/beta hydrolase"/>
    <property type="match status" value="1"/>
</dbReference>
<comment type="caution">
    <text evidence="2">The sequence shown here is derived from an EMBL/GenBank/DDBJ whole genome shotgun (WGS) entry which is preliminary data.</text>
</comment>
<dbReference type="PANTHER" id="PTHR12277:SF81">
    <property type="entry name" value="PROTEIN ABHD13"/>
    <property type="match status" value="1"/>
</dbReference>
<accession>A0ABQ7I2D2</accession>
<keyword evidence="1" id="KW-0472">Membrane</keyword>
<evidence type="ECO:0000313" key="2">
    <source>
        <dbReference type="EMBL" id="KAF7684628.1"/>
    </source>
</evidence>
<name>A0ABQ7I2D2_9MICR</name>
<dbReference type="EMBL" id="SBIQ01000006">
    <property type="protein sequence ID" value="KAF7684628.1"/>
    <property type="molecule type" value="Genomic_DNA"/>
</dbReference>
<keyword evidence="3" id="KW-1185">Reference proteome</keyword>
<protein>
    <submittedName>
        <fullName evidence="2">Protein bem46</fullName>
    </submittedName>
</protein>
<dbReference type="Proteomes" id="UP001516464">
    <property type="component" value="Unassembled WGS sequence"/>
</dbReference>
<feature type="transmembrane region" description="Helical" evidence="1">
    <location>
        <begin position="20"/>
        <end position="39"/>
    </location>
</feature>
<dbReference type="InterPro" id="IPR029058">
    <property type="entry name" value="AB_hydrolase_fold"/>
</dbReference>
<organism evidence="2 3">
    <name type="scientific">Astathelohania contejeani</name>
    <dbReference type="NCBI Taxonomy" id="164912"/>
    <lineage>
        <taxon>Eukaryota</taxon>
        <taxon>Fungi</taxon>
        <taxon>Fungi incertae sedis</taxon>
        <taxon>Microsporidia</taxon>
        <taxon>Astathelohaniidae</taxon>
        <taxon>Astathelohania</taxon>
    </lineage>
</organism>
<evidence type="ECO:0000256" key="1">
    <source>
        <dbReference type="SAM" id="Phobius"/>
    </source>
</evidence>
<keyword evidence="1" id="KW-1133">Transmembrane helix</keyword>
<sequence>MKNHSTSIYIPPKVVKYINIILVCMPFLCLYSIFTLFTIQNSLIYKTKTQDHKMHGFTNYNKLITADNTILDTYMWDKKENVDLIVFHGSIVKISNHNKICLKFFNNMNVNVLTLFYRGFKTQQERPDEIGIMLDVYAFFEYVIKERKDKRYVLYGTSMGCATALYFANLLIANNIKNFIMIIENPFYNFTNLITQKYLFLSFICSEKWPNDKRIANLKKIEIPILLILSGKDEIIDNKNGLKLIKNTSNCEVFRNHEATHFNGYKYENFHIKINQFINEKS</sequence>
<evidence type="ECO:0000313" key="3">
    <source>
        <dbReference type="Proteomes" id="UP001516464"/>
    </source>
</evidence>
<reference evidence="2 3" key="1">
    <citation type="submission" date="2019-01" db="EMBL/GenBank/DDBJ databases">
        <title>Genomes sequencing and comparative genomics of infectious freshwater microsporidia, Cucumispora dikerogammari and Thelohania contejeani.</title>
        <authorList>
            <person name="Cormier A."/>
            <person name="Giraud I."/>
            <person name="Wattier R."/>
            <person name="Teixeira M."/>
            <person name="Grandjean F."/>
            <person name="Rigaud T."/>
            <person name="Cordaux R."/>
        </authorList>
    </citation>
    <scope>NUCLEOTIDE SEQUENCE [LARGE SCALE GENOMIC DNA]</scope>
    <source>
        <strain evidence="2">T1</strain>
        <tissue evidence="2">Spores</tissue>
    </source>
</reference>
<keyword evidence="1" id="KW-0812">Transmembrane</keyword>
<gene>
    <name evidence="2" type="primary">bem46_0</name>
    <name evidence="2" type="ORF">TCON_0174</name>
</gene>
<dbReference type="SUPFAM" id="SSF53474">
    <property type="entry name" value="alpha/beta-Hydrolases"/>
    <property type="match status" value="1"/>
</dbReference>
<dbReference type="PANTHER" id="PTHR12277">
    <property type="entry name" value="ALPHA/BETA HYDROLASE DOMAIN-CONTAINING PROTEIN"/>
    <property type="match status" value="1"/>
</dbReference>
<feature type="transmembrane region" description="Helical" evidence="1">
    <location>
        <begin position="152"/>
        <end position="172"/>
    </location>
</feature>